<evidence type="ECO:0000256" key="8">
    <source>
        <dbReference type="ARBA" id="ARBA00023295"/>
    </source>
</evidence>
<evidence type="ECO:0000256" key="1">
    <source>
        <dbReference type="ARBA" id="ARBA00004240"/>
    </source>
</evidence>
<dbReference type="Pfam" id="PF01055">
    <property type="entry name" value="Glyco_hydro_31_2nd"/>
    <property type="match status" value="1"/>
</dbReference>
<dbReference type="PANTHER" id="PTHR22762">
    <property type="entry name" value="ALPHA-GLUCOSIDASE"/>
    <property type="match status" value="1"/>
</dbReference>
<keyword evidence="5 10" id="KW-0378">Hydrolase</keyword>
<evidence type="ECO:0000256" key="5">
    <source>
        <dbReference type="ARBA" id="ARBA00022801"/>
    </source>
</evidence>
<evidence type="ECO:0000256" key="9">
    <source>
        <dbReference type="ARBA" id="ARBA00042895"/>
    </source>
</evidence>
<evidence type="ECO:0000313" key="13">
    <source>
        <dbReference type="EMBL" id="JAS50285.1"/>
    </source>
</evidence>
<evidence type="ECO:0000256" key="3">
    <source>
        <dbReference type="ARBA" id="ARBA00007806"/>
    </source>
</evidence>
<dbReference type="SUPFAM" id="SSF51445">
    <property type="entry name" value="(Trans)glycosidases"/>
    <property type="match status" value="1"/>
</dbReference>
<dbReference type="InterPro" id="IPR000322">
    <property type="entry name" value="Glyco_hydro_31_TIM"/>
</dbReference>
<dbReference type="GO" id="GO:0030246">
    <property type="term" value="F:carbohydrate binding"/>
    <property type="evidence" value="ECO:0007669"/>
    <property type="project" value="InterPro"/>
</dbReference>
<dbReference type="Gene3D" id="2.60.40.1760">
    <property type="entry name" value="glycosyl hydrolase (family 31)"/>
    <property type="match status" value="1"/>
</dbReference>
<feature type="non-terminal residue" evidence="13">
    <location>
        <position position="1"/>
    </location>
</feature>
<evidence type="ECO:0000256" key="2">
    <source>
        <dbReference type="ARBA" id="ARBA00004833"/>
    </source>
</evidence>
<evidence type="ECO:0000259" key="12">
    <source>
        <dbReference type="Pfam" id="PF13802"/>
    </source>
</evidence>
<dbReference type="AlphaFoldDB" id="A0A1B6FJB9"/>
<dbReference type="InterPro" id="IPR011013">
    <property type="entry name" value="Gal_mutarotase_sf_dom"/>
</dbReference>
<comment type="subcellular location">
    <subcellularLocation>
        <location evidence="1">Endoplasmic reticulum</location>
    </subcellularLocation>
</comment>
<name>A0A1B6FJB9_9HEMI</name>
<gene>
    <name evidence="13" type="ORF">g.3422</name>
</gene>
<dbReference type="PANTHER" id="PTHR22762:SF54">
    <property type="entry name" value="BCDNA.GH04962"/>
    <property type="match status" value="1"/>
</dbReference>
<dbReference type="InterPro" id="IPR017853">
    <property type="entry name" value="GH"/>
</dbReference>
<feature type="domain" description="Glycoside hydrolase family 31 TIM barrel" evidence="11">
    <location>
        <begin position="265"/>
        <end position="483"/>
    </location>
</feature>
<evidence type="ECO:0000256" key="4">
    <source>
        <dbReference type="ARBA" id="ARBA00022729"/>
    </source>
</evidence>
<evidence type="ECO:0000256" key="6">
    <source>
        <dbReference type="ARBA" id="ARBA00022824"/>
    </source>
</evidence>
<dbReference type="InterPro" id="IPR025887">
    <property type="entry name" value="Glyco_hydro_31_N_dom"/>
</dbReference>
<dbReference type="EMBL" id="GECZ01019484">
    <property type="protein sequence ID" value="JAS50285.1"/>
    <property type="molecule type" value="Transcribed_RNA"/>
</dbReference>
<keyword evidence="8 10" id="KW-0326">Glycosidase</keyword>
<evidence type="ECO:0000259" key="11">
    <source>
        <dbReference type="Pfam" id="PF01055"/>
    </source>
</evidence>
<dbReference type="GO" id="GO:0006491">
    <property type="term" value="P:N-glycan processing"/>
    <property type="evidence" value="ECO:0007669"/>
    <property type="project" value="TreeGrafter"/>
</dbReference>
<feature type="non-terminal residue" evidence="13">
    <location>
        <position position="483"/>
    </location>
</feature>
<feature type="domain" description="Glycoside hydrolase family 31 N-terminal" evidence="12">
    <location>
        <begin position="4"/>
        <end position="204"/>
    </location>
</feature>
<evidence type="ECO:0000256" key="7">
    <source>
        <dbReference type="ARBA" id="ARBA00023180"/>
    </source>
</evidence>
<dbReference type="GO" id="GO:0090599">
    <property type="term" value="F:alpha-glucosidase activity"/>
    <property type="evidence" value="ECO:0007669"/>
    <property type="project" value="TreeGrafter"/>
</dbReference>
<organism evidence="13">
    <name type="scientific">Cuerna arida</name>
    <dbReference type="NCBI Taxonomy" id="1464854"/>
    <lineage>
        <taxon>Eukaryota</taxon>
        <taxon>Metazoa</taxon>
        <taxon>Ecdysozoa</taxon>
        <taxon>Arthropoda</taxon>
        <taxon>Hexapoda</taxon>
        <taxon>Insecta</taxon>
        <taxon>Pterygota</taxon>
        <taxon>Neoptera</taxon>
        <taxon>Paraneoptera</taxon>
        <taxon>Hemiptera</taxon>
        <taxon>Auchenorrhyncha</taxon>
        <taxon>Membracoidea</taxon>
        <taxon>Cicadellidae</taxon>
        <taxon>Cicadellinae</taxon>
        <taxon>Proconiini</taxon>
        <taxon>Cuerna</taxon>
    </lineage>
</organism>
<accession>A0A1B6FJB9</accession>
<keyword evidence="6" id="KW-0256">Endoplasmic reticulum</keyword>
<dbReference type="Pfam" id="PF13802">
    <property type="entry name" value="Gal_mutarotas_2"/>
    <property type="match status" value="1"/>
</dbReference>
<keyword evidence="7" id="KW-0325">Glycoprotein</keyword>
<dbReference type="GO" id="GO:0005783">
    <property type="term" value="C:endoplasmic reticulum"/>
    <property type="evidence" value="ECO:0007669"/>
    <property type="project" value="UniProtKB-SubCell"/>
</dbReference>
<reference evidence="13" key="1">
    <citation type="submission" date="2015-11" db="EMBL/GenBank/DDBJ databases">
        <title>De novo transcriptome assembly of four potential Pierce s Disease insect vectors from Arizona vineyards.</title>
        <authorList>
            <person name="Tassone E.E."/>
        </authorList>
    </citation>
    <scope>NUCLEOTIDE SEQUENCE</scope>
</reference>
<dbReference type="GO" id="GO:0005975">
    <property type="term" value="P:carbohydrate metabolic process"/>
    <property type="evidence" value="ECO:0007669"/>
    <property type="project" value="InterPro"/>
</dbReference>
<dbReference type="CDD" id="cd14752">
    <property type="entry name" value="GH31_N"/>
    <property type="match status" value="1"/>
</dbReference>
<dbReference type="SUPFAM" id="SSF74650">
    <property type="entry name" value="Galactose mutarotase-like"/>
    <property type="match status" value="1"/>
</dbReference>
<sequence length="483" mass="56545">LVDSTFRLVINEKSELGSRYQVRGVLSKEPERQKMTLVSKTEDLIEMRSTNQDVSVQFLRHPFQIKFLRNHTAIVVVNERNLLNFEHLRTKPDPMPESEQDMWEDRFRLPPDPIPRGPEAVALDFSFMQASHLYGIPEHADHFPLPATAPNKDSDPYRLFNLDVFEYELYSRMALYGSVPFIHGHSKDFTAGVFWLNAAETWVDIRLKETGEWSLTNIFSDNNSTDSESNAHFMSEAGIIDVFIMLGPKPKDVYSQYARLTGVAPLPQLWAISYHQCRWNYMTQDEVIEVSERFDQSLLPLDAIWLDIEYTDSKKYFTFHPKHFSNPTQMIKKLTKHNRQLIMIIDPHIKRDDGYFLHNEATANGLYVLKHDKEVFQGHCWPGESSYLDFFNPVVTEYYSDLHLRSKFLPEIDQLNIWNDMNEPSVFQSSEITMPRSNLHWDGEQYVEHRAVHNLYGFKHVAATFSGLLKRTNYNRRPFILTR</sequence>
<comment type="pathway">
    <text evidence="2">Glycan metabolism; N-glycan metabolism.</text>
</comment>
<dbReference type="Gene3D" id="3.20.20.80">
    <property type="entry name" value="Glycosidases"/>
    <property type="match status" value="1"/>
</dbReference>
<proteinExistence type="inferred from homology"/>
<comment type="similarity">
    <text evidence="3 10">Belongs to the glycosyl hydrolase 31 family.</text>
</comment>
<evidence type="ECO:0000256" key="10">
    <source>
        <dbReference type="RuleBase" id="RU361185"/>
    </source>
</evidence>
<keyword evidence="4" id="KW-0732">Signal</keyword>
<protein>
    <recommendedName>
        <fullName evidence="9">Glucosidase II subunit alpha</fullName>
    </recommendedName>
</protein>